<comment type="similarity">
    <text evidence="1">Belongs to the short-chain dehydrogenases/reductases (SDR) family.</text>
</comment>
<accession>A0A8T9CE74</accession>
<dbReference type="OrthoDB" id="1274115at2759"/>
<dbReference type="PRINTS" id="PR00081">
    <property type="entry name" value="GDHRDH"/>
</dbReference>
<dbReference type="GO" id="GO:0016491">
    <property type="term" value="F:oxidoreductase activity"/>
    <property type="evidence" value="ECO:0007669"/>
    <property type="project" value="UniProtKB-KW"/>
</dbReference>
<dbReference type="PANTHER" id="PTHR43976:SF16">
    <property type="entry name" value="SHORT-CHAIN DEHYDROGENASE_REDUCTASE FAMILY PROTEIN"/>
    <property type="match status" value="1"/>
</dbReference>
<keyword evidence="4" id="KW-1185">Reference proteome</keyword>
<evidence type="ECO:0000313" key="4">
    <source>
        <dbReference type="Proteomes" id="UP000469558"/>
    </source>
</evidence>
<evidence type="ECO:0000313" key="3">
    <source>
        <dbReference type="EMBL" id="TVY83536.1"/>
    </source>
</evidence>
<proteinExistence type="inferred from homology"/>
<dbReference type="SUPFAM" id="SSF51735">
    <property type="entry name" value="NAD(P)-binding Rossmann-fold domains"/>
    <property type="match status" value="1"/>
</dbReference>
<reference evidence="3 4" key="1">
    <citation type="submission" date="2018-05" db="EMBL/GenBank/DDBJ databases">
        <title>Genome sequencing and assembly of the regulated plant pathogen Lachnellula willkommii and related sister species for the development of diagnostic species identification markers.</title>
        <authorList>
            <person name="Giroux E."/>
            <person name="Bilodeau G."/>
        </authorList>
    </citation>
    <scope>NUCLEOTIDE SEQUENCE [LARGE SCALE GENOMIC DNA]</scope>
    <source>
        <strain evidence="3 4">CBS 268.59</strain>
    </source>
</reference>
<dbReference type="InterPro" id="IPR002347">
    <property type="entry name" value="SDR_fam"/>
</dbReference>
<evidence type="ECO:0000256" key="2">
    <source>
        <dbReference type="ARBA" id="ARBA00023002"/>
    </source>
</evidence>
<dbReference type="Pfam" id="PF00106">
    <property type="entry name" value="adh_short"/>
    <property type="match status" value="1"/>
</dbReference>
<dbReference type="AlphaFoldDB" id="A0A8T9CE74"/>
<comment type="caution">
    <text evidence="3">The sequence shown here is derived from an EMBL/GenBank/DDBJ whole genome shotgun (WGS) entry which is preliminary data.</text>
</comment>
<dbReference type="PANTHER" id="PTHR43976">
    <property type="entry name" value="SHORT CHAIN DEHYDROGENASE"/>
    <property type="match status" value="1"/>
</dbReference>
<evidence type="ECO:0000256" key="1">
    <source>
        <dbReference type="ARBA" id="ARBA00006484"/>
    </source>
</evidence>
<dbReference type="InterPro" id="IPR051911">
    <property type="entry name" value="SDR_oxidoreductase"/>
</dbReference>
<feature type="non-terminal residue" evidence="3">
    <location>
        <position position="140"/>
    </location>
</feature>
<protein>
    <submittedName>
        <fullName evidence="3">Putative short-chain type dehydrogenase/reductase VdlC</fullName>
    </submittedName>
</protein>
<organism evidence="3 4">
    <name type="scientific">Lachnellula suecica</name>
    <dbReference type="NCBI Taxonomy" id="602035"/>
    <lineage>
        <taxon>Eukaryota</taxon>
        <taxon>Fungi</taxon>
        <taxon>Dikarya</taxon>
        <taxon>Ascomycota</taxon>
        <taxon>Pezizomycotina</taxon>
        <taxon>Leotiomycetes</taxon>
        <taxon>Helotiales</taxon>
        <taxon>Lachnaceae</taxon>
        <taxon>Lachnellula</taxon>
    </lineage>
</organism>
<gene>
    <name evidence="3" type="primary">vdlC</name>
    <name evidence="3" type="ORF">LSUE1_G002204</name>
</gene>
<dbReference type="Gene3D" id="3.40.50.720">
    <property type="entry name" value="NAD(P)-binding Rossmann-like Domain"/>
    <property type="match status" value="1"/>
</dbReference>
<dbReference type="Proteomes" id="UP000469558">
    <property type="component" value="Unassembled WGS sequence"/>
</dbReference>
<name>A0A8T9CE74_9HELO</name>
<dbReference type="EMBL" id="QGMK01000181">
    <property type="protein sequence ID" value="TVY83536.1"/>
    <property type="molecule type" value="Genomic_DNA"/>
</dbReference>
<sequence length="140" mass="14969">MAATRTSTWLITGASSGFGKSIALVALKAGYKVIGTTRDAIKAETSFPDFSAKGGIWVKLDPAQKDAFDLFSKYSREHDVDVLVNSAGYAFIGAVEDTSEDELRQQMEINFYGPLRAVKACLPIMRAKGSGNIVLISSGA</sequence>
<dbReference type="InterPro" id="IPR036291">
    <property type="entry name" value="NAD(P)-bd_dom_sf"/>
</dbReference>
<keyword evidence="2" id="KW-0560">Oxidoreductase</keyword>